<keyword evidence="3 4" id="KW-0131">Cell cycle</keyword>
<evidence type="ECO:0000256" key="2">
    <source>
        <dbReference type="ARBA" id="ARBA00022618"/>
    </source>
</evidence>
<dbReference type="SUPFAM" id="SSF55637">
    <property type="entry name" value="Cell cycle regulatory proteins"/>
    <property type="match status" value="1"/>
</dbReference>
<dbReference type="GO" id="GO:0016538">
    <property type="term" value="F:cyclin-dependent protein serine/threonine kinase regulator activity"/>
    <property type="evidence" value="ECO:0007669"/>
    <property type="project" value="InterPro"/>
</dbReference>
<proteinExistence type="inferred from homology"/>
<dbReference type="PRINTS" id="PR00296">
    <property type="entry name" value="CYCLINKINASE"/>
</dbReference>
<accession>A0A068RP73</accession>
<feature type="compositionally biased region" description="Low complexity" evidence="5">
    <location>
        <begin position="205"/>
        <end position="214"/>
    </location>
</feature>
<evidence type="ECO:0000313" key="6">
    <source>
        <dbReference type="EMBL" id="CDH51495.1"/>
    </source>
</evidence>
<feature type="region of interest" description="Disordered" evidence="5">
    <location>
        <begin position="1"/>
        <end position="117"/>
    </location>
</feature>
<dbReference type="STRING" id="1263082.A0A068RP73"/>
<reference evidence="6" key="1">
    <citation type="submission" date="2013-08" db="EMBL/GenBank/DDBJ databases">
        <title>Gene expansion shapes genome architecture in the human pathogen Lichtheimia corymbifera: an evolutionary genomics analysis in the ancient terrestrial Mucorales (Mucoromycotina).</title>
        <authorList>
            <person name="Schwartze V.U."/>
            <person name="Winter S."/>
            <person name="Shelest E."/>
            <person name="Marcet-Houben M."/>
            <person name="Horn F."/>
            <person name="Wehner S."/>
            <person name="Hoffmann K."/>
            <person name="Riege K."/>
            <person name="Sammeth M."/>
            <person name="Nowrousian M."/>
            <person name="Valiante V."/>
            <person name="Linde J."/>
            <person name="Jacobsen I.D."/>
            <person name="Marz M."/>
            <person name="Brakhage A.A."/>
            <person name="Gabaldon T."/>
            <person name="Bocker S."/>
            <person name="Voigt K."/>
        </authorList>
    </citation>
    <scope>NUCLEOTIDE SEQUENCE [LARGE SCALE GENOMIC DNA]</scope>
    <source>
        <strain evidence="6">FSU 9682</strain>
    </source>
</reference>
<dbReference type="PANTHER" id="PTHR23415">
    <property type="entry name" value="CYCLIN-DEPENDENT KINASES REGULATORY SUBUNIT/60S RIBOSOME SUBUNIT BIOGENESIS PROTEIN NIP7"/>
    <property type="match status" value="1"/>
</dbReference>
<dbReference type="PROSITE" id="PS00945">
    <property type="entry name" value="CKS_2"/>
    <property type="match status" value="1"/>
</dbReference>
<dbReference type="Pfam" id="PF01111">
    <property type="entry name" value="CKS"/>
    <property type="match status" value="1"/>
</dbReference>
<organism evidence="6 7">
    <name type="scientific">Lichtheimia corymbifera JMRC:FSU:9682</name>
    <dbReference type="NCBI Taxonomy" id="1263082"/>
    <lineage>
        <taxon>Eukaryota</taxon>
        <taxon>Fungi</taxon>
        <taxon>Fungi incertae sedis</taxon>
        <taxon>Mucoromycota</taxon>
        <taxon>Mucoromycotina</taxon>
        <taxon>Mucoromycetes</taxon>
        <taxon>Mucorales</taxon>
        <taxon>Lichtheimiaceae</taxon>
        <taxon>Lichtheimia</taxon>
    </lineage>
</organism>
<dbReference type="InterPro" id="IPR000789">
    <property type="entry name" value="Cyclin-dep_kinase_reg-sub"/>
</dbReference>
<evidence type="ECO:0000256" key="3">
    <source>
        <dbReference type="ARBA" id="ARBA00023306"/>
    </source>
</evidence>
<evidence type="ECO:0000256" key="5">
    <source>
        <dbReference type="SAM" id="MobiDB-lite"/>
    </source>
</evidence>
<gene>
    <name evidence="6" type="ORF">LCOR_03091.1</name>
</gene>
<evidence type="ECO:0000256" key="4">
    <source>
        <dbReference type="RuleBase" id="RU311113"/>
    </source>
</evidence>
<feature type="compositionally biased region" description="Polar residues" evidence="5">
    <location>
        <begin position="14"/>
        <end position="28"/>
    </location>
</feature>
<dbReference type="Gene3D" id="3.30.170.10">
    <property type="entry name" value="Cyclin-dependent kinase, regulatory subunit"/>
    <property type="match status" value="1"/>
</dbReference>
<sequence length="233" mass="27328">MLEDPFQESEESFIVSSETAIPSESSQPVAAPQQQYDQEQDQEQQELLQQQQQKQQRQPLSTVPQPEPKQQKPKKSNDTRHQTNAPPMPAEKEKVPEKTPEEKEQERRQQARDVEANMDQIRFSTTYHDDVYAYRHVKLPKAISRWLPHYKPLKESEWRALGVQQSSTWEHYMVHAPEPHILLFREPINVYKARMREREKREQELAAAATAAEQEASEDLPEPSRPSKRQKAE</sequence>
<comment type="function">
    <text evidence="4">Binds to the catalytic subunit of the cyclin dependent kinases and is essential for their biological function.</text>
</comment>
<protein>
    <recommendedName>
        <fullName evidence="4">Cyclin-dependent kinases regulatory subunit</fullName>
    </recommendedName>
</protein>
<keyword evidence="7" id="KW-1185">Reference proteome</keyword>
<name>A0A068RP73_9FUNG</name>
<dbReference type="SMART" id="SM01084">
    <property type="entry name" value="CKS"/>
    <property type="match status" value="1"/>
</dbReference>
<comment type="similarity">
    <text evidence="1 4">Belongs to the CKS family.</text>
</comment>
<evidence type="ECO:0000313" key="7">
    <source>
        <dbReference type="Proteomes" id="UP000027586"/>
    </source>
</evidence>
<dbReference type="OrthoDB" id="440676at2759"/>
<dbReference type="EMBL" id="CBTN010000010">
    <property type="protein sequence ID" value="CDH51495.1"/>
    <property type="molecule type" value="Genomic_DNA"/>
</dbReference>
<dbReference type="AlphaFoldDB" id="A0A068RP73"/>
<dbReference type="InterPro" id="IPR036858">
    <property type="entry name" value="Cyclin-dep_kinase_reg-sub_sf"/>
</dbReference>
<dbReference type="Proteomes" id="UP000027586">
    <property type="component" value="Unassembled WGS sequence"/>
</dbReference>
<evidence type="ECO:0000256" key="1">
    <source>
        <dbReference type="ARBA" id="ARBA00007782"/>
    </source>
</evidence>
<feature type="compositionally biased region" description="Acidic residues" evidence="5">
    <location>
        <begin position="1"/>
        <end position="11"/>
    </location>
</feature>
<feature type="region of interest" description="Disordered" evidence="5">
    <location>
        <begin position="197"/>
        <end position="233"/>
    </location>
</feature>
<comment type="caution">
    <text evidence="6">The sequence shown here is derived from an EMBL/GenBank/DDBJ whole genome shotgun (WGS) entry which is preliminary data.</text>
</comment>
<dbReference type="VEuPathDB" id="FungiDB:LCOR_03091.1"/>
<dbReference type="GO" id="GO:0051301">
    <property type="term" value="P:cell division"/>
    <property type="evidence" value="ECO:0007669"/>
    <property type="project" value="UniProtKB-UniRule"/>
</dbReference>
<feature type="compositionally biased region" description="Basic and acidic residues" evidence="5">
    <location>
        <begin position="90"/>
        <end position="115"/>
    </location>
</feature>
<keyword evidence="2 4" id="KW-0132">Cell division</keyword>
<feature type="compositionally biased region" description="Low complexity" evidence="5">
    <location>
        <begin position="45"/>
        <end position="58"/>
    </location>
</feature>